<dbReference type="PANTHER" id="PTHR39964">
    <property type="entry name" value="UPF0292 PROTEIN TK1411"/>
    <property type="match status" value="1"/>
</dbReference>
<dbReference type="STRING" id="439481.Aboo_1426"/>
<accession>B5ID04</accession>
<sequence length="131" mass="14985">MNNFGISRESLDKVYQILDEMKADNENIPILVEGKRDKKALQELGFEGDIIILNSGHTLANIADWISEKHKKIIILTDWDKKGSYLAGRLFNLLRGNDVVCNMEYRRKLGFYLGSHISTVEELSMLSEKVI</sequence>
<dbReference type="HOGENOM" id="CLU_140789_1_0_2"/>
<dbReference type="Gene3D" id="3.40.1360.10">
    <property type="match status" value="1"/>
</dbReference>
<dbReference type="PROSITE" id="PS50880">
    <property type="entry name" value="TOPRIM"/>
    <property type="match status" value="1"/>
</dbReference>
<dbReference type="CDD" id="cd01027">
    <property type="entry name" value="TOPRIM_RNase_M5_like"/>
    <property type="match status" value="1"/>
</dbReference>
<evidence type="ECO:0000313" key="2">
    <source>
        <dbReference type="Proteomes" id="UP000001400"/>
    </source>
</evidence>
<dbReference type="OrthoDB" id="56459at2157"/>
<dbReference type="SUPFAM" id="SSF110455">
    <property type="entry name" value="Toprim domain"/>
    <property type="match status" value="1"/>
</dbReference>
<dbReference type="SMART" id="SM00493">
    <property type="entry name" value="TOPRIM"/>
    <property type="match status" value="1"/>
</dbReference>
<dbReference type="RefSeq" id="WP_008084154.1">
    <property type="nucleotide sequence ID" value="NC_013926.1"/>
</dbReference>
<organism evidence="1 2">
    <name type="scientific">Aciduliprofundum boonei (strain DSM 19572 / T469)</name>
    <dbReference type="NCBI Taxonomy" id="439481"/>
    <lineage>
        <taxon>Archaea</taxon>
        <taxon>Methanobacteriati</taxon>
        <taxon>Thermoplasmatota</taxon>
        <taxon>DHVE2 group</taxon>
        <taxon>Candidatus Aciduliprofundum</taxon>
    </lineage>
</organism>
<gene>
    <name evidence="1" type="ordered locus">Aboo_1426</name>
</gene>
<name>B5ID04_ACIB4</name>
<dbReference type="AlphaFoldDB" id="B5ID04"/>
<dbReference type="GeneID" id="8828391"/>
<dbReference type="eggNOG" id="arCOG01486">
    <property type="taxonomic scope" value="Archaea"/>
</dbReference>
<dbReference type="InterPro" id="IPR006171">
    <property type="entry name" value="TOPRIM_dom"/>
</dbReference>
<dbReference type="KEGG" id="abi:Aboo_1426"/>
<dbReference type="InterPro" id="IPR034141">
    <property type="entry name" value="TOPRIM_RNase_M5-like"/>
</dbReference>
<proteinExistence type="predicted"/>
<dbReference type="EMBL" id="CP001941">
    <property type="protein sequence ID" value="ADD09233.1"/>
    <property type="molecule type" value="Genomic_DNA"/>
</dbReference>
<keyword evidence="2" id="KW-1185">Reference proteome</keyword>
<dbReference type="Pfam" id="PF01751">
    <property type="entry name" value="Toprim"/>
    <property type="match status" value="1"/>
</dbReference>
<evidence type="ECO:0000313" key="1">
    <source>
        <dbReference type="EMBL" id="ADD09233.1"/>
    </source>
</evidence>
<protein>
    <submittedName>
        <fullName evidence="1">TOPRIM domain protein</fullName>
    </submittedName>
</protein>
<reference evidence="1" key="1">
    <citation type="submission" date="2010-02" db="EMBL/GenBank/DDBJ databases">
        <title>Complete sequence of Aciduliprofundum boonei T469.</title>
        <authorList>
            <consortium name="US DOE Joint Genome Institute"/>
            <person name="Lucas S."/>
            <person name="Copeland A."/>
            <person name="Lapidus A."/>
            <person name="Cheng J.-F."/>
            <person name="Bruce D."/>
            <person name="Goodwin L."/>
            <person name="Pitluck S."/>
            <person name="Saunders E."/>
            <person name="Detter J.C."/>
            <person name="Han C."/>
            <person name="Tapia R."/>
            <person name="Land M."/>
            <person name="Hauser L."/>
            <person name="Kyrpides N."/>
            <person name="Mikhailova N."/>
            <person name="Flores G."/>
            <person name="Reysenbach A.-L."/>
            <person name="Woyke T."/>
        </authorList>
    </citation>
    <scope>NUCLEOTIDE SEQUENCE</scope>
    <source>
        <strain evidence="1">T469</strain>
    </source>
</reference>
<dbReference type="PANTHER" id="PTHR39964:SF2">
    <property type="entry name" value="UPF0292 PROTEIN MJ1624"/>
    <property type="match status" value="1"/>
</dbReference>
<dbReference type="Proteomes" id="UP000001400">
    <property type="component" value="Chromosome"/>
</dbReference>